<dbReference type="AlphaFoldDB" id="A0AA90GZH9"/>
<comment type="caution">
    <text evidence="1">The sequence shown here is derived from an EMBL/GenBank/DDBJ whole genome shotgun (WGS) entry which is preliminary data.</text>
</comment>
<accession>A0AA90GZH9</accession>
<sequence length="195" mass="19513">MTPGCIAPSLADDSPGLIMCTPDVGQGTAQVIAYSSAADGTFPPAAYMSAGQYAEFTLTPGSLELFVNGTGGGFQYDGTAMEPVTAGTWTTLPLSNSWSAYGGTFQGPQCSKEISGMVCLDGQIAPGAKTAGTTFGALPGNCAPAADHTFRVSAGASGAAADIIVRSSGDVRIQASTGTVTWLSLSGVRFPAAVI</sequence>
<dbReference type="EMBL" id="JABXJJ020000002">
    <property type="protein sequence ID" value="MDI5968119.1"/>
    <property type="molecule type" value="Genomic_DNA"/>
</dbReference>
<protein>
    <submittedName>
        <fullName evidence="1">Uncharacterized protein</fullName>
    </submittedName>
</protein>
<organism evidence="1">
    <name type="scientific">Streptantibioticus silvisoli</name>
    <dbReference type="NCBI Taxonomy" id="2705255"/>
    <lineage>
        <taxon>Bacteria</taxon>
        <taxon>Bacillati</taxon>
        <taxon>Actinomycetota</taxon>
        <taxon>Actinomycetes</taxon>
        <taxon>Kitasatosporales</taxon>
        <taxon>Streptomycetaceae</taxon>
        <taxon>Streptantibioticus</taxon>
    </lineage>
</organism>
<evidence type="ECO:0000313" key="1">
    <source>
        <dbReference type="EMBL" id="MDI5968119.1"/>
    </source>
</evidence>
<name>A0AA90GZH9_9ACTN</name>
<gene>
    <name evidence="1" type="ORF">POF50_001940</name>
</gene>
<dbReference type="RefSeq" id="WP_271317341.1">
    <property type="nucleotide sequence ID" value="NZ_JABXJJ020000002.1"/>
</dbReference>
<reference evidence="1" key="1">
    <citation type="submission" date="2023-05" db="EMBL/GenBank/DDBJ databases">
        <title>Streptantibioticus silvisoli sp. nov., acidotolerant actinomycetes 1 from pine litter.</title>
        <authorList>
            <person name="Swiecimska M."/>
            <person name="Golinska P."/>
            <person name="Sangal V."/>
            <person name="Wachnowicz B."/>
            <person name="Goodfellow M."/>
        </authorList>
    </citation>
    <scope>NUCLEOTIDE SEQUENCE</scope>
    <source>
        <strain evidence="1">SL13</strain>
    </source>
</reference>
<proteinExistence type="predicted"/>